<organism evidence="2 3">
    <name type="scientific">Paraburkholderia polaris</name>
    <dbReference type="NCBI Taxonomy" id="2728848"/>
    <lineage>
        <taxon>Bacteria</taxon>
        <taxon>Pseudomonadati</taxon>
        <taxon>Pseudomonadota</taxon>
        <taxon>Betaproteobacteria</taxon>
        <taxon>Burkholderiales</taxon>
        <taxon>Burkholderiaceae</taxon>
        <taxon>Paraburkholderia</taxon>
    </lineage>
</organism>
<evidence type="ECO:0000313" key="2">
    <source>
        <dbReference type="EMBL" id="NMM01305.1"/>
    </source>
</evidence>
<dbReference type="AlphaFoldDB" id="A0A848INF0"/>
<sequence length="193" mass="21308">MGGEREQINQAFLENIQGRTSSAILTYFFSHGVCVSRADLRTATRLPEHEHVFSALEPEFARVMESINLLGDIGFLSLPDKEKTMRAIYKIEARLLAQRGNVEGLGRAVARIGRAKASIPRKPKLWPYAVWGSVVALGGFATLHCVLIGVAIYVIGAAKLYQFFKHKAQADQAVRDARAQFEQTAVLEVSPPN</sequence>
<proteinExistence type="predicted"/>
<keyword evidence="1" id="KW-0812">Transmembrane</keyword>
<feature type="transmembrane region" description="Helical" evidence="1">
    <location>
        <begin position="128"/>
        <end position="155"/>
    </location>
</feature>
<dbReference type="Proteomes" id="UP000544134">
    <property type="component" value="Unassembled WGS sequence"/>
</dbReference>
<dbReference type="RefSeq" id="WP_169488143.1">
    <property type="nucleotide sequence ID" value="NZ_JABBGJ010000029.1"/>
</dbReference>
<accession>A0A848INF0</accession>
<reference evidence="2 3" key="1">
    <citation type="submission" date="2020-04" db="EMBL/GenBank/DDBJ databases">
        <title>Paraburkholderia sp. RP-4-7 isolated from soil.</title>
        <authorList>
            <person name="Dahal R.H."/>
        </authorList>
    </citation>
    <scope>NUCLEOTIDE SEQUENCE [LARGE SCALE GENOMIC DNA]</scope>
    <source>
        <strain evidence="2 3">RP-4-7</strain>
    </source>
</reference>
<comment type="caution">
    <text evidence="2">The sequence shown here is derived from an EMBL/GenBank/DDBJ whole genome shotgun (WGS) entry which is preliminary data.</text>
</comment>
<name>A0A848INF0_9BURK</name>
<dbReference type="EMBL" id="JABBGJ010000029">
    <property type="protein sequence ID" value="NMM01305.1"/>
    <property type="molecule type" value="Genomic_DNA"/>
</dbReference>
<evidence type="ECO:0000256" key="1">
    <source>
        <dbReference type="SAM" id="Phobius"/>
    </source>
</evidence>
<keyword evidence="1" id="KW-1133">Transmembrane helix</keyword>
<evidence type="ECO:0000313" key="3">
    <source>
        <dbReference type="Proteomes" id="UP000544134"/>
    </source>
</evidence>
<protein>
    <submittedName>
        <fullName evidence="2">Uncharacterized protein</fullName>
    </submittedName>
</protein>
<keyword evidence="3" id="KW-1185">Reference proteome</keyword>
<keyword evidence="1" id="KW-0472">Membrane</keyword>
<gene>
    <name evidence="2" type="ORF">HHL24_25605</name>
</gene>